<dbReference type="RefSeq" id="WP_126785518.1">
    <property type="nucleotide sequence ID" value="NZ_PIQF01000004.1"/>
</dbReference>
<accession>A0A432Z756</accession>
<dbReference type="AlphaFoldDB" id="A0A432Z756"/>
<feature type="region of interest" description="Disordered" evidence="1">
    <location>
        <begin position="51"/>
        <end position="106"/>
    </location>
</feature>
<evidence type="ECO:0000256" key="1">
    <source>
        <dbReference type="SAM" id="MobiDB-lite"/>
    </source>
</evidence>
<dbReference type="OrthoDB" id="4750212at2"/>
<dbReference type="PIRSF" id="PIRSF032038">
    <property type="entry name" value="UCP023238"/>
    <property type="match status" value="1"/>
</dbReference>
<comment type="caution">
    <text evidence="3">The sequence shown here is derived from an EMBL/GenBank/DDBJ whole genome shotgun (WGS) entry which is preliminary data.</text>
</comment>
<dbReference type="InterPro" id="IPR016987">
    <property type="entry name" value="UCP023238"/>
</dbReference>
<keyword evidence="4" id="KW-1185">Reference proteome</keyword>
<evidence type="ECO:0000313" key="4">
    <source>
        <dbReference type="Proteomes" id="UP000287908"/>
    </source>
</evidence>
<organism evidence="3 4">
    <name type="scientific">Idiomarina seosinensis</name>
    <dbReference type="NCBI Taxonomy" id="281739"/>
    <lineage>
        <taxon>Bacteria</taxon>
        <taxon>Pseudomonadati</taxon>
        <taxon>Pseudomonadota</taxon>
        <taxon>Gammaproteobacteria</taxon>
        <taxon>Alteromonadales</taxon>
        <taxon>Idiomarinaceae</taxon>
        <taxon>Idiomarina</taxon>
    </lineage>
</organism>
<evidence type="ECO:0000256" key="2">
    <source>
        <dbReference type="SAM" id="SignalP"/>
    </source>
</evidence>
<reference evidence="3 4" key="1">
    <citation type="journal article" date="2011" name="Front. Microbiol.">
        <title>Genomic signatures of strain selection and enhancement in Bacillus atrophaeus var. globigii, a historical biowarfare simulant.</title>
        <authorList>
            <person name="Gibbons H.S."/>
            <person name="Broomall S.M."/>
            <person name="McNew L.A."/>
            <person name="Daligault H."/>
            <person name="Chapman C."/>
            <person name="Bruce D."/>
            <person name="Karavis M."/>
            <person name="Krepps M."/>
            <person name="McGregor P.A."/>
            <person name="Hong C."/>
            <person name="Park K.H."/>
            <person name="Akmal A."/>
            <person name="Feldman A."/>
            <person name="Lin J.S."/>
            <person name="Chang W.E."/>
            <person name="Higgs B.W."/>
            <person name="Demirev P."/>
            <person name="Lindquist J."/>
            <person name="Liem A."/>
            <person name="Fochler E."/>
            <person name="Read T.D."/>
            <person name="Tapia R."/>
            <person name="Johnson S."/>
            <person name="Bishop-Lilly K.A."/>
            <person name="Detter C."/>
            <person name="Han C."/>
            <person name="Sozhamannan S."/>
            <person name="Rosenzweig C.N."/>
            <person name="Skowronski E.W."/>
        </authorList>
    </citation>
    <scope>NUCLEOTIDE SEQUENCE [LARGE SCALE GENOMIC DNA]</scope>
    <source>
        <strain evidence="3 4">CL-SP19</strain>
    </source>
</reference>
<dbReference type="Proteomes" id="UP000287908">
    <property type="component" value="Unassembled WGS sequence"/>
</dbReference>
<proteinExistence type="predicted"/>
<gene>
    <name evidence="3" type="ORF">CWI81_11890</name>
</gene>
<name>A0A432Z756_9GAMM</name>
<feature type="chain" id="PRO_5019087647" evidence="2">
    <location>
        <begin position="24"/>
        <end position="178"/>
    </location>
</feature>
<feature type="compositionally biased region" description="Basic and acidic residues" evidence="1">
    <location>
        <begin position="62"/>
        <end position="106"/>
    </location>
</feature>
<dbReference type="EMBL" id="PIQF01000004">
    <property type="protein sequence ID" value="RUO73717.1"/>
    <property type="molecule type" value="Genomic_DNA"/>
</dbReference>
<keyword evidence="2" id="KW-0732">Signal</keyword>
<protein>
    <submittedName>
        <fullName evidence="3">Uncharacterized protein</fullName>
    </submittedName>
</protein>
<feature type="signal peptide" evidence="2">
    <location>
        <begin position="1"/>
        <end position="23"/>
    </location>
</feature>
<evidence type="ECO:0000313" key="3">
    <source>
        <dbReference type="EMBL" id="RUO73717.1"/>
    </source>
</evidence>
<sequence>MQKKQFHLSLAALALMVATGAQAQEKELQRCAEIEDSLERLVCYDNITKEKQQKNSAKQKKKAENHGRDVAEKARQKGQSMRDRKQQTADDRFGMEHKKSEEEEEIEKIQVEIESKRQDAYDNWVLTLANGQIWKQTESVTYFPWNDEDTYYIEKGAFNSFYFGREGINRRFRVERIK</sequence>